<dbReference type="RefSeq" id="WP_382174764.1">
    <property type="nucleotide sequence ID" value="NZ_JBHRXX010000005.1"/>
</dbReference>
<comment type="subcellular location">
    <subcellularLocation>
        <location evidence="1">Cell inner membrane</location>
        <topology evidence="1">Single-pass membrane protein</topology>
    </subcellularLocation>
</comment>
<keyword evidence="13" id="KW-1185">Reference proteome</keyword>
<dbReference type="Gene3D" id="3.30.700.10">
    <property type="entry name" value="Glycoprotein, Type 4 Pilin"/>
    <property type="match status" value="1"/>
</dbReference>
<dbReference type="PANTHER" id="PTHR30093">
    <property type="entry name" value="GENERAL SECRETION PATHWAY PROTEIN G"/>
    <property type="match status" value="1"/>
</dbReference>
<evidence type="ECO:0000313" key="13">
    <source>
        <dbReference type="Proteomes" id="UP001595729"/>
    </source>
</evidence>
<evidence type="ECO:0000256" key="5">
    <source>
        <dbReference type="ARBA" id="ARBA00022481"/>
    </source>
</evidence>
<evidence type="ECO:0000256" key="4">
    <source>
        <dbReference type="ARBA" id="ARBA00022475"/>
    </source>
</evidence>
<proteinExistence type="inferred from homology"/>
<feature type="domain" description="Type II secretion system protein GspG C-terminal" evidence="11">
    <location>
        <begin position="35"/>
        <end position="143"/>
    </location>
</feature>
<dbReference type="InterPro" id="IPR010054">
    <property type="entry name" value="Type2_sec_GspG"/>
</dbReference>
<evidence type="ECO:0000256" key="7">
    <source>
        <dbReference type="ARBA" id="ARBA00022692"/>
    </source>
</evidence>
<evidence type="ECO:0000256" key="6">
    <source>
        <dbReference type="ARBA" id="ARBA00022519"/>
    </source>
</evidence>
<dbReference type="NCBIfam" id="TIGR02532">
    <property type="entry name" value="IV_pilin_GFxxxE"/>
    <property type="match status" value="1"/>
</dbReference>
<gene>
    <name evidence="12" type="primary">gspG</name>
    <name evidence="12" type="ORF">ACFOPI_13985</name>
</gene>
<dbReference type="Pfam" id="PF07963">
    <property type="entry name" value="N_methyl"/>
    <property type="match status" value="1"/>
</dbReference>
<evidence type="ECO:0000256" key="10">
    <source>
        <dbReference type="SAM" id="Phobius"/>
    </source>
</evidence>
<evidence type="ECO:0000313" key="12">
    <source>
        <dbReference type="EMBL" id="MFC3684710.1"/>
    </source>
</evidence>
<comment type="caution">
    <text evidence="12">The sequence shown here is derived from an EMBL/GenBank/DDBJ whole genome shotgun (WGS) entry which is preliminary data.</text>
</comment>
<keyword evidence="8 10" id="KW-1133">Transmembrane helix</keyword>
<evidence type="ECO:0000256" key="2">
    <source>
        <dbReference type="ARBA" id="ARBA00009984"/>
    </source>
</evidence>
<keyword evidence="5" id="KW-0488">Methylation</keyword>
<dbReference type="Proteomes" id="UP001595729">
    <property type="component" value="Unassembled WGS sequence"/>
</dbReference>
<dbReference type="EMBL" id="JBHRXX010000005">
    <property type="protein sequence ID" value="MFC3684710.1"/>
    <property type="molecule type" value="Genomic_DNA"/>
</dbReference>
<sequence length="144" mass="15467">MPSYRKFRGSGFTLLELLVVVAIIGLLAAYVGPRYFTQIGRSEQAVAKSQIEGFAKALHTYRIDVGQYPSTQEGLNALVSAPTDASGATKWRGPYLEKAVPLDPWSRPYSYRSPGAQGEDFEIVSLGKDGQVGGTGDAADISSH</sequence>
<reference evidence="13" key="1">
    <citation type="journal article" date="2019" name="Int. J. Syst. Evol. Microbiol.">
        <title>The Global Catalogue of Microorganisms (GCM) 10K type strain sequencing project: providing services to taxonomists for standard genome sequencing and annotation.</title>
        <authorList>
            <consortium name="The Broad Institute Genomics Platform"/>
            <consortium name="The Broad Institute Genome Sequencing Center for Infectious Disease"/>
            <person name="Wu L."/>
            <person name="Ma J."/>
        </authorList>
    </citation>
    <scope>NUCLEOTIDE SEQUENCE [LARGE SCALE GENOMIC DNA]</scope>
    <source>
        <strain evidence="13">KCTC 42501</strain>
    </source>
</reference>
<dbReference type="InterPro" id="IPR045584">
    <property type="entry name" value="Pilin-like"/>
</dbReference>
<dbReference type="InterPro" id="IPR013545">
    <property type="entry name" value="T2SS_protein-GspG_C"/>
</dbReference>
<dbReference type="Pfam" id="PF08334">
    <property type="entry name" value="T2SSG"/>
    <property type="match status" value="1"/>
</dbReference>
<dbReference type="InterPro" id="IPR000983">
    <property type="entry name" value="Bac_GSPG_pilin"/>
</dbReference>
<evidence type="ECO:0000256" key="3">
    <source>
        <dbReference type="ARBA" id="ARBA00020042"/>
    </source>
</evidence>
<feature type="transmembrane region" description="Helical" evidence="10">
    <location>
        <begin position="12"/>
        <end position="32"/>
    </location>
</feature>
<dbReference type="InterPro" id="IPR012902">
    <property type="entry name" value="N_methyl_site"/>
</dbReference>
<comment type="similarity">
    <text evidence="2">Belongs to the GSP G family.</text>
</comment>
<accession>A0ABV7W4M6</accession>
<keyword evidence="6" id="KW-0997">Cell inner membrane</keyword>
<keyword evidence="9 10" id="KW-0472">Membrane</keyword>
<dbReference type="PANTHER" id="PTHR30093:SF45">
    <property type="entry name" value="TYPE II SECRETION SYSTEM CORE PROTEIN G"/>
    <property type="match status" value="1"/>
</dbReference>
<dbReference type="PRINTS" id="PR00813">
    <property type="entry name" value="BCTERIALGSPG"/>
</dbReference>
<keyword evidence="4" id="KW-1003">Cell membrane</keyword>
<evidence type="ECO:0000256" key="1">
    <source>
        <dbReference type="ARBA" id="ARBA00004377"/>
    </source>
</evidence>
<evidence type="ECO:0000256" key="8">
    <source>
        <dbReference type="ARBA" id="ARBA00022989"/>
    </source>
</evidence>
<evidence type="ECO:0000256" key="9">
    <source>
        <dbReference type="ARBA" id="ARBA00023136"/>
    </source>
</evidence>
<protein>
    <recommendedName>
        <fullName evidence="3">Type II secretion system core protein G</fullName>
    </recommendedName>
</protein>
<dbReference type="NCBIfam" id="TIGR01710">
    <property type="entry name" value="typeII_sec_gspG"/>
    <property type="match status" value="1"/>
</dbReference>
<name>A0ABV7W4M6_9BURK</name>
<dbReference type="SUPFAM" id="SSF54523">
    <property type="entry name" value="Pili subunits"/>
    <property type="match status" value="1"/>
</dbReference>
<evidence type="ECO:0000259" key="11">
    <source>
        <dbReference type="Pfam" id="PF08334"/>
    </source>
</evidence>
<organism evidence="12 13">
    <name type="scientific">Hydrogenophaga luteola</name>
    <dbReference type="NCBI Taxonomy" id="1591122"/>
    <lineage>
        <taxon>Bacteria</taxon>
        <taxon>Pseudomonadati</taxon>
        <taxon>Pseudomonadota</taxon>
        <taxon>Betaproteobacteria</taxon>
        <taxon>Burkholderiales</taxon>
        <taxon>Comamonadaceae</taxon>
        <taxon>Hydrogenophaga</taxon>
    </lineage>
</organism>
<keyword evidence="7 10" id="KW-0812">Transmembrane</keyword>